<dbReference type="EMBL" id="JBHSYS010000003">
    <property type="protein sequence ID" value="MFC6958554.1"/>
    <property type="molecule type" value="Genomic_DNA"/>
</dbReference>
<accession>A0ABW2D8M7</accession>
<keyword evidence="1" id="KW-0732">Signal</keyword>
<evidence type="ECO:0000313" key="2">
    <source>
        <dbReference type="EMBL" id="MFC6958554.1"/>
    </source>
</evidence>
<sequence>MRRLALLAPPLLLLAACTAEEPVEVTDEDVEAIEQSIVNISALRWELVQAESRVASMCMQDEGFTVHDPLALVGNVIPNRFSGFASPYSRIPTVEQAGKFAFGEWVRWTDTDAALEMREDADYIAATADEQGYDDPSWLTEHDEFKAMGEDYAAAWREAWLGAERYEWDAEFQHAMEESDGAAEFDTDQPAFGGCELKTIQVVYGEPELFEREDGSSFWRKPGDEESPLTQVGDGEIYEELSVAYADEEQAFLDCLADRGQGDWEFDEMGWLPTSQYLSANLYGDTTETYLDGELEEVAELPDGIDASDPVAAEFAIALDFAECAEESGLRDGSEELWARLYVEQLIGGETEIYAQEQRIKDQLANAQDYIEG</sequence>
<keyword evidence="3" id="KW-1185">Reference proteome</keyword>
<name>A0ABW2D8M7_9ACTN</name>
<feature type="signal peptide" evidence="1">
    <location>
        <begin position="1"/>
        <end position="19"/>
    </location>
</feature>
<feature type="chain" id="PRO_5047501344" evidence="1">
    <location>
        <begin position="20"/>
        <end position="373"/>
    </location>
</feature>
<evidence type="ECO:0000313" key="3">
    <source>
        <dbReference type="Proteomes" id="UP001596470"/>
    </source>
</evidence>
<dbReference type="Proteomes" id="UP001596470">
    <property type="component" value="Unassembled WGS sequence"/>
</dbReference>
<dbReference type="RefSeq" id="WP_382351862.1">
    <property type="nucleotide sequence ID" value="NZ_JBHMBP010000003.1"/>
</dbReference>
<reference evidence="3" key="1">
    <citation type="journal article" date="2019" name="Int. J. Syst. Evol. Microbiol.">
        <title>The Global Catalogue of Microorganisms (GCM) 10K type strain sequencing project: providing services to taxonomists for standard genome sequencing and annotation.</title>
        <authorList>
            <consortium name="The Broad Institute Genomics Platform"/>
            <consortium name="The Broad Institute Genome Sequencing Center for Infectious Disease"/>
            <person name="Wu L."/>
            <person name="Ma J."/>
        </authorList>
    </citation>
    <scope>NUCLEOTIDE SEQUENCE [LARGE SCALE GENOMIC DNA]</scope>
    <source>
        <strain evidence="3">KACC 12634</strain>
    </source>
</reference>
<evidence type="ECO:0000256" key="1">
    <source>
        <dbReference type="SAM" id="SignalP"/>
    </source>
</evidence>
<protein>
    <submittedName>
        <fullName evidence="2">Uncharacterized protein</fullName>
    </submittedName>
</protein>
<comment type="caution">
    <text evidence="2">The sequence shown here is derived from an EMBL/GenBank/DDBJ whole genome shotgun (WGS) entry which is preliminary data.</text>
</comment>
<dbReference type="PROSITE" id="PS51257">
    <property type="entry name" value="PROKAR_LIPOPROTEIN"/>
    <property type="match status" value="1"/>
</dbReference>
<proteinExistence type="predicted"/>
<gene>
    <name evidence="2" type="ORF">ACFQS3_15220</name>
</gene>
<organism evidence="2 3">
    <name type="scientific">Glycomyces mayteni</name>
    <dbReference type="NCBI Taxonomy" id="543887"/>
    <lineage>
        <taxon>Bacteria</taxon>
        <taxon>Bacillati</taxon>
        <taxon>Actinomycetota</taxon>
        <taxon>Actinomycetes</taxon>
        <taxon>Glycomycetales</taxon>
        <taxon>Glycomycetaceae</taxon>
        <taxon>Glycomyces</taxon>
    </lineage>
</organism>